<comment type="caution">
    <text evidence="3">The sequence shown here is derived from an EMBL/GenBank/DDBJ whole genome shotgun (WGS) entry which is preliminary data.</text>
</comment>
<dbReference type="InterPro" id="IPR057229">
    <property type="entry name" value="DUF7907"/>
</dbReference>
<keyword evidence="1" id="KW-0732">Signal</keyword>
<evidence type="ECO:0000313" key="4">
    <source>
        <dbReference type="Proteomes" id="UP001337655"/>
    </source>
</evidence>
<name>A0AAV9P181_9PEZI</name>
<proteinExistence type="predicted"/>
<dbReference type="Pfam" id="PF25484">
    <property type="entry name" value="DUF7907"/>
    <property type="match status" value="1"/>
</dbReference>
<feature type="signal peptide" evidence="1">
    <location>
        <begin position="1"/>
        <end position="19"/>
    </location>
</feature>
<evidence type="ECO:0000256" key="1">
    <source>
        <dbReference type="SAM" id="SignalP"/>
    </source>
</evidence>
<keyword evidence="4" id="KW-1185">Reference proteome</keyword>
<dbReference type="GeneID" id="89930536"/>
<organism evidence="3 4">
    <name type="scientific">Saxophila tyrrhenica</name>
    <dbReference type="NCBI Taxonomy" id="1690608"/>
    <lineage>
        <taxon>Eukaryota</taxon>
        <taxon>Fungi</taxon>
        <taxon>Dikarya</taxon>
        <taxon>Ascomycota</taxon>
        <taxon>Pezizomycotina</taxon>
        <taxon>Dothideomycetes</taxon>
        <taxon>Dothideomycetidae</taxon>
        <taxon>Mycosphaerellales</taxon>
        <taxon>Extremaceae</taxon>
        <taxon>Saxophila</taxon>
    </lineage>
</organism>
<sequence length="198" mass="21815">MKLPTLAAAALTLLTTAEAVKNTTQEFRLKTHVKPGQKGKAAYSDLYLEAYHTGAGLDDAVLVPKKKSGIKGFLNGTNGREGDIKYQNVVFDLGTDFGWSLIMAGNVEFYSGWQPVQVNAGEGPSDPEGDSGFWFNGTGLQWTSNPEARPKSPTNEFGGWLVCDWWHGVPQLFFRLSYYDDYPAPKSCADVYLCPEYI</sequence>
<reference evidence="3 4" key="1">
    <citation type="submission" date="2023-08" db="EMBL/GenBank/DDBJ databases">
        <title>Black Yeasts Isolated from many extreme environments.</title>
        <authorList>
            <person name="Coleine C."/>
            <person name="Stajich J.E."/>
            <person name="Selbmann L."/>
        </authorList>
    </citation>
    <scope>NUCLEOTIDE SEQUENCE [LARGE SCALE GENOMIC DNA]</scope>
    <source>
        <strain evidence="3 4">CCFEE 5935</strain>
    </source>
</reference>
<evidence type="ECO:0000259" key="2">
    <source>
        <dbReference type="Pfam" id="PF25484"/>
    </source>
</evidence>
<accession>A0AAV9P181</accession>
<feature type="domain" description="DUF7907" evidence="2">
    <location>
        <begin position="24"/>
        <end position="197"/>
    </location>
</feature>
<dbReference type="RefSeq" id="XP_064655250.1">
    <property type="nucleotide sequence ID" value="XM_064806433.1"/>
</dbReference>
<dbReference type="Proteomes" id="UP001337655">
    <property type="component" value="Unassembled WGS sequence"/>
</dbReference>
<evidence type="ECO:0000313" key="3">
    <source>
        <dbReference type="EMBL" id="KAK5165107.1"/>
    </source>
</evidence>
<feature type="chain" id="PRO_5043945230" description="DUF7907 domain-containing protein" evidence="1">
    <location>
        <begin position="20"/>
        <end position="198"/>
    </location>
</feature>
<dbReference type="EMBL" id="JAVRRT010000017">
    <property type="protein sequence ID" value="KAK5165107.1"/>
    <property type="molecule type" value="Genomic_DNA"/>
</dbReference>
<protein>
    <recommendedName>
        <fullName evidence="2">DUF7907 domain-containing protein</fullName>
    </recommendedName>
</protein>
<gene>
    <name evidence="3" type="ORF">LTR77_009204</name>
</gene>
<dbReference type="AlphaFoldDB" id="A0AAV9P181"/>